<dbReference type="RefSeq" id="WP_247995973.1">
    <property type="nucleotide sequence ID" value="NZ_CP096023.1"/>
</dbReference>
<keyword evidence="1" id="KW-0812">Transmembrane</keyword>
<protein>
    <submittedName>
        <fullName evidence="2">Uncharacterized protein</fullName>
    </submittedName>
</protein>
<feature type="transmembrane region" description="Helical" evidence="1">
    <location>
        <begin position="7"/>
        <end position="24"/>
    </location>
</feature>
<dbReference type="GeneID" id="71930143"/>
<dbReference type="Proteomes" id="UP000831768">
    <property type="component" value="Plasmid unnamed4"/>
</dbReference>
<dbReference type="EMBL" id="CP096023">
    <property type="protein sequence ID" value="UPM45323.1"/>
    <property type="molecule type" value="Genomic_DNA"/>
</dbReference>
<feature type="transmembrane region" description="Helical" evidence="1">
    <location>
        <begin position="36"/>
        <end position="61"/>
    </location>
</feature>
<dbReference type="KEGG" id="haad:MW046_18810"/>
<proteinExistence type="predicted"/>
<name>A0A8U0ABT0_9EURY</name>
<keyword evidence="1" id="KW-0472">Membrane</keyword>
<reference evidence="2" key="1">
    <citation type="submission" date="2022-04" db="EMBL/GenBank/DDBJ databases">
        <title>Halocatena sp. nov., isolated from a salt lake.</title>
        <authorList>
            <person name="Cui H.-L."/>
        </authorList>
    </citation>
    <scope>NUCLEOTIDE SEQUENCE</scope>
    <source>
        <strain evidence="2">AD-1</strain>
        <plasmid evidence="2">unnamed4</plasmid>
    </source>
</reference>
<dbReference type="AlphaFoldDB" id="A0A8U0ABT0"/>
<keyword evidence="1" id="KW-1133">Transmembrane helix</keyword>
<accession>A0A8U0ABT0</accession>
<gene>
    <name evidence="2" type="ORF">MW046_18810</name>
</gene>
<evidence type="ECO:0000313" key="3">
    <source>
        <dbReference type="Proteomes" id="UP000831768"/>
    </source>
</evidence>
<keyword evidence="3" id="KW-1185">Reference proteome</keyword>
<keyword evidence="2" id="KW-0614">Plasmid</keyword>
<organism evidence="2 3">
    <name type="scientific">Halocatena salina</name>
    <dbReference type="NCBI Taxonomy" id="2934340"/>
    <lineage>
        <taxon>Archaea</taxon>
        <taxon>Methanobacteriati</taxon>
        <taxon>Methanobacteriota</taxon>
        <taxon>Stenosarchaea group</taxon>
        <taxon>Halobacteria</taxon>
        <taxon>Halobacteriales</taxon>
        <taxon>Natronomonadaceae</taxon>
        <taxon>Halocatena</taxon>
    </lineage>
</organism>
<evidence type="ECO:0000313" key="2">
    <source>
        <dbReference type="EMBL" id="UPM45323.1"/>
    </source>
</evidence>
<sequence length="78" mass="8901">MVGIEISGELALLIGLLGAVWIYYDGQSHNMQTADMWAVGFFLGMFIPPIIGAVIVMVLYLQKRNRRRRGKVNQFDHY</sequence>
<evidence type="ECO:0000256" key="1">
    <source>
        <dbReference type="SAM" id="Phobius"/>
    </source>
</evidence>
<geneLocation type="plasmid" evidence="2 3">
    <name>unnamed4</name>
</geneLocation>